<evidence type="ECO:0000256" key="5">
    <source>
        <dbReference type="ARBA" id="ARBA00022603"/>
    </source>
</evidence>
<dbReference type="Pfam" id="PF20260">
    <property type="entry name" value="PUA_4"/>
    <property type="match status" value="1"/>
</dbReference>
<accession>A0ABN6H8Y4</accession>
<keyword evidence="3 10" id="KW-0963">Cytoplasm</keyword>
<dbReference type="EC" id="2.1.1.193" evidence="10"/>
<dbReference type="InterPro" id="IPR029026">
    <property type="entry name" value="tRNA_m1G_MTases_N"/>
</dbReference>
<organism evidence="13 14">
    <name type="scientific">Haloferula helveola</name>
    <dbReference type="NCBI Taxonomy" id="490095"/>
    <lineage>
        <taxon>Bacteria</taxon>
        <taxon>Pseudomonadati</taxon>
        <taxon>Verrucomicrobiota</taxon>
        <taxon>Verrucomicrobiia</taxon>
        <taxon>Verrucomicrobiales</taxon>
        <taxon>Verrucomicrobiaceae</taxon>
        <taxon>Haloferula</taxon>
    </lineage>
</organism>
<evidence type="ECO:0000259" key="12">
    <source>
        <dbReference type="Pfam" id="PF20260"/>
    </source>
</evidence>
<evidence type="ECO:0000256" key="8">
    <source>
        <dbReference type="ARBA" id="ARBA00025699"/>
    </source>
</evidence>
<evidence type="ECO:0000256" key="10">
    <source>
        <dbReference type="PIRNR" id="PIRNR015601"/>
    </source>
</evidence>
<dbReference type="PIRSF" id="PIRSF015601">
    <property type="entry name" value="MTase_slr0722"/>
    <property type="match status" value="1"/>
</dbReference>
<dbReference type="PANTHER" id="PTHR30027">
    <property type="entry name" value="RIBOSOMAL RNA SMALL SUBUNIT METHYLTRANSFERASE E"/>
    <property type="match status" value="1"/>
</dbReference>
<feature type="domain" description="Ribosomal RNA small subunit methyltransferase E methyltransferase" evidence="11">
    <location>
        <begin position="73"/>
        <end position="233"/>
    </location>
</feature>
<protein>
    <recommendedName>
        <fullName evidence="10">Ribosomal RNA small subunit methyltransferase E</fullName>
        <ecNumber evidence="10">2.1.1.193</ecNumber>
    </recommendedName>
</protein>
<dbReference type="InterPro" id="IPR015947">
    <property type="entry name" value="PUA-like_sf"/>
</dbReference>
<gene>
    <name evidence="13" type="ORF">HAHE_40080</name>
</gene>
<dbReference type="GO" id="GO:0008168">
    <property type="term" value="F:methyltransferase activity"/>
    <property type="evidence" value="ECO:0007669"/>
    <property type="project" value="UniProtKB-KW"/>
</dbReference>
<keyword evidence="7 10" id="KW-0949">S-adenosyl-L-methionine</keyword>
<dbReference type="InterPro" id="IPR006700">
    <property type="entry name" value="RsmE"/>
</dbReference>
<evidence type="ECO:0000256" key="6">
    <source>
        <dbReference type="ARBA" id="ARBA00022679"/>
    </source>
</evidence>
<evidence type="ECO:0000256" key="7">
    <source>
        <dbReference type="ARBA" id="ARBA00022691"/>
    </source>
</evidence>
<keyword evidence="4 10" id="KW-0698">rRNA processing</keyword>
<dbReference type="InterPro" id="IPR046886">
    <property type="entry name" value="RsmE_MTase_dom"/>
</dbReference>
<dbReference type="Gene3D" id="3.40.1280.10">
    <property type="match status" value="1"/>
</dbReference>
<dbReference type="Proteomes" id="UP001374893">
    <property type="component" value="Chromosome"/>
</dbReference>
<dbReference type="Pfam" id="PF04452">
    <property type="entry name" value="Methyltrans_RNA"/>
    <property type="match status" value="1"/>
</dbReference>
<keyword evidence="14" id="KW-1185">Reference proteome</keyword>
<dbReference type="InterPro" id="IPR046887">
    <property type="entry name" value="RsmE_PUA-like"/>
</dbReference>
<evidence type="ECO:0000313" key="14">
    <source>
        <dbReference type="Proteomes" id="UP001374893"/>
    </source>
</evidence>
<comment type="function">
    <text evidence="8 10">Specifically methylates the N3 position of the uracil ring of uridine 1498 (m3U1498) in 16S rRNA. Acts on the fully assembled 30S ribosomal subunit.</text>
</comment>
<comment type="similarity">
    <text evidence="2 10">Belongs to the RNA methyltransferase RsmE family.</text>
</comment>
<dbReference type="NCBIfam" id="TIGR00046">
    <property type="entry name" value="RsmE family RNA methyltransferase"/>
    <property type="match status" value="1"/>
</dbReference>
<evidence type="ECO:0000256" key="2">
    <source>
        <dbReference type="ARBA" id="ARBA00005528"/>
    </source>
</evidence>
<evidence type="ECO:0000256" key="3">
    <source>
        <dbReference type="ARBA" id="ARBA00022490"/>
    </source>
</evidence>
<evidence type="ECO:0000256" key="9">
    <source>
        <dbReference type="ARBA" id="ARBA00047944"/>
    </source>
</evidence>
<name>A0ABN6H8Y4_9BACT</name>
<dbReference type="SUPFAM" id="SSF75217">
    <property type="entry name" value="alpha/beta knot"/>
    <property type="match status" value="1"/>
</dbReference>
<dbReference type="SUPFAM" id="SSF88697">
    <property type="entry name" value="PUA domain-like"/>
    <property type="match status" value="1"/>
</dbReference>
<dbReference type="GO" id="GO:0032259">
    <property type="term" value="P:methylation"/>
    <property type="evidence" value="ECO:0007669"/>
    <property type="project" value="UniProtKB-KW"/>
</dbReference>
<keyword evidence="5 10" id="KW-0489">Methyltransferase</keyword>
<dbReference type="InterPro" id="IPR029028">
    <property type="entry name" value="Alpha/beta_knot_MTases"/>
</dbReference>
<dbReference type="PANTHER" id="PTHR30027:SF3">
    <property type="entry name" value="16S RRNA (URACIL(1498)-N(3))-METHYLTRANSFERASE"/>
    <property type="match status" value="1"/>
</dbReference>
<sequence>MARFFLDPGDWSGASALTGAEAAHCARVMRADIGDRVEVFDGAGRSASAIVTSVSKSRVDLELGEIVEEPYPQVPVHLVIAVLKGKAMDLLIQKAVELGASSIIPVVCERTIPRKESGQTEKWRRTVLEACKQSGRSRMPEIAPLATFADAVDRSPEPAELRVIASLAEGAQPSREVIGPQERPQSLWILVGPEGDFTASETQRALETGWRPVSLGNHVLRSETAAMFLLSAAAYEFQ</sequence>
<comment type="catalytic activity">
    <reaction evidence="9 10">
        <text>uridine(1498) in 16S rRNA + S-adenosyl-L-methionine = N(3)-methyluridine(1498) in 16S rRNA + S-adenosyl-L-homocysteine + H(+)</text>
        <dbReference type="Rhea" id="RHEA:42920"/>
        <dbReference type="Rhea" id="RHEA-COMP:10283"/>
        <dbReference type="Rhea" id="RHEA-COMP:10284"/>
        <dbReference type="ChEBI" id="CHEBI:15378"/>
        <dbReference type="ChEBI" id="CHEBI:57856"/>
        <dbReference type="ChEBI" id="CHEBI:59789"/>
        <dbReference type="ChEBI" id="CHEBI:65315"/>
        <dbReference type="ChEBI" id="CHEBI:74502"/>
        <dbReference type="EC" id="2.1.1.193"/>
    </reaction>
</comment>
<evidence type="ECO:0000256" key="4">
    <source>
        <dbReference type="ARBA" id="ARBA00022552"/>
    </source>
</evidence>
<feature type="domain" description="Ribosomal RNA small subunit methyltransferase E PUA-like" evidence="12">
    <location>
        <begin position="17"/>
        <end position="63"/>
    </location>
</feature>
<evidence type="ECO:0000259" key="11">
    <source>
        <dbReference type="Pfam" id="PF04452"/>
    </source>
</evidence>
<dbReference type="RefSeq" id="WP_338687007.1">
    <property type="nucleotide sequence ID" value="NZ_AP024702.1"/>
</dbReference>
<dbReference type="CDD" id="cd18084">
    <property type="entry name" value="RsmE-like"/>
    <property type="match status" value="1"/>
</dbReference>
<reference evidence="13 14" key="1">
    <citation type="submission" date="2021-06" db="EMBL/GenBank/DDBJ databases">
        <title>Complete genome of Haloferula helveola possessing various polysaccharide degrading enzymes.</title>
        <authorList>
            <person name="Takami H."/>
            <person name="Huang C."/>
            <person name="Hamasaki K."/>
        </authorList>
    </citation>
    <scope>NUCLEOTIDE SEQUENCE [LARGE SCALE GENOMIC DNA]</scope>
    <source>
        <strain evidence="13 14">CN-1</strain>
    </source>
</reference>
<comment type="subcellular location">
    <subcellularLocation>
        <location evidence="1 10">Cytoplasm</location>
    </subcellularLocation>
</comment>
<proteinExistence type="inferred from homology"/>
<dbReference type="EMBL" id="AP024702">
    <property type="protein sequence ID" value="BCX50100.1"/>
    <property type="molecule type" value="Genomic_DNA"/>
</dbReference>
<keyword evidence="6 10" id="KW-0808">Transferase</keyword>
<evidence type="ECO:0000256" key="1">
    <source>
        <dbReference type="ARBA" id="ARBA00004496"/>
    </source>
</evidence>
<evidence type="ECO:0000313" key="13">
    <source>
        <dbReference type="EMBL" id="BCX50100.1"/>
    </source>
</evidence>